<comment type="caution">
    <text evidence="2">The sequence shown here is derived from an EMBL/GenBank/DDBJ whole genome shotgun (WGS) entry which is preliminary data.</text>
</comment>
<dbReference type="OrthoDB" id="5578329at2759"/>
<feature type="compositionally biased region" description="Basic and acidic residues" evidence="1">
    <location>
        <begin position="60"/>
        <end position="70"/>
    </location>
</feature>
<keyword evidence="3" id="KW-1185">Reference proteome</keyword>
<dbReference type="AlphaFoldDB" id="A0A2B7YRA2"/>
<accession>A0A2B7YRA2</accession>
<dbReference type="Pfam" id="PF05032">
    <property type="entry name" value="Spo12"/>
    <property type="match status" value="1"/>
</dbReference>
<gene>
    <name evidence="2" type="ORF">AJ80_02518</name>
</gene>
<evidence type="ECO:0000313" key="2">
    <source>
        <dbReference type="EMBL" id="PGH23408.1"/>
    </source>
</evidence>
<dbReference type="STRING" id="1447883.A0A2B7YRA2"/>
<organism evidence="2 3">
    <name type="scientific">Polytolypa hystricis (strain UAMH7299)</name>
    <dbReference type="NCBI Taxonomy" id="1447883"/>
    <lineage>
        <taxon>Eukaryota</taxon>
        <taxon>Fungi</taxon>
        <taxon>Dikarya</taxon>
        <taxon>Ascomycota</taxon>
        <taxon>Pezizomycotina</taxon>
        <taxon>Eurotiomycetes</taxon>
        <taxon>Eurotiomycetidae</taxon>
        <taxon>Onygenales</taxon>
        <taxon>Onygenales incertae sedis</taxon>
        <taxon>Polytolypa</taxon>
    </lineage>
</organism>
<name>A0A2B7YRA2_POLH7</name>
<reference evidence="2 3" key="1">
    <citation type="submission" date="2017-10" db="EMBL/GenBank/DDBJ databases">
        <title>Comparative genomics in systemic dimorphic fungi from Ajellomycetaceae.</title>
        <authorList>
            <person name="Munoz J.F."/>
            <person name="Mcewen J.G."/>
            <person name="Clay O.K."/>
            <person name="Cuomo C.A."/>
        </authorList>
    </citation>
    <scope>NUCLEOTIDE SEQUENCE [LARGE SCALE GENOMIC DNA]</scope>
    <source>
        <strain evidence="2 3">UAMH7299</strain>
    </source>
</reference>
<feature type="region of interest" description="Disordered" evidence="1">
    <location>
        <begin position="1"/>
        <end position="47"/>
    </location>
</feature>
<sequence length="130" mass="14133">MDSNMSDLPRTTTSSPLATRSTNTHLSSMNEPTTTPGAAADLKAANTKTMEYHRQVLKEKLEDGKLEKPGHYVSPSDGIMSPCTKKLSDLKTKRFKNSGKGQSLFAKAIGKKSIEKMNAEQNSNTMPSAE</sequence>
<evidence type="ECO:0000313" key="3">
    <source>
        <dbReference type="Proteomes" id="UP000224634"/>
    </source>
</evidence>
<feature type="region of interest" description="Disordered" evidence="1">
    <location>
        <begin position="60"/>
        <end position="82"/>
    </location>
</feature>
<feature type="compositionally biased region" description="Polar residues" evidence="1">
    <location>
        <begin position="1"/>
        <end position="36"/>
    </location>
</feature>
<dbReference type="EMBL" id="PDNA01000024">
    <property type="protein sequence ID" value="PGH23408.1"/>
    <property type="molecule type" value="Genomic_DNA"/>
</dbReference>
<evidence type="ECO:0000256" key="1">
    <source>
        <dbReference type="SAM" id="MobiDB-lite"/>
    </source>
</evidence>
<protein>
    <recommendedName>
        <fullName evidence="4">Spo12 family protein</fullName>
    </recommendedName>
</protein>
<dbReference type="Proteomes" id="UP000224634">
    <property type="component" value="Unassembled WGS sequence"/>
</dbReference>
<evidence type="ECO:0008006" key="4">
    <source>
        <dbReference type="Google" id="ProtNLM"/>
    </source>
</evidence>
<dbReference type="InterPro" id="IPR007727">
    <property type="entry name" value="Spo12"/>
</dbReference>
<proteinExistence type="predicted"/>